<proteinExistence type="predicted"/>
<dbReference type="GO" id="GO:1902808">
    <property type="term" value="P:positive regulation of cell cycle G1/S phase transition"/>
    <property type="evidence" value="ECO:0007669"/>
    <property type="project" value="TreeGrafter"/>
</dbReference>
<evidence type="ECO:0000313" key="3">
    <source>
        <dbReference type="Proteomes" id="UP000051574"/>
    </source>
</evidence>
<name>A0A0T6B2A4_9SCAR</name>
<dbReference type="InterPro" id="IPR028213">
    <property type="entry name" value="PA1"/>
</dbReference>
<keyword evidence="3" id="KW-1185">Reference proteome</keyword>
<dbReference type="PANTHER" id="PTHR28467">
    <property type="entry name" value="PAXIP1-ASSOCIATED GLUTAMATE-RICH PROTEIN 1"/>
    <property type="match status" value="1"/>
</dbReference>
<dbReference type="AlphaFoldDB" id="A0A0T6B2A4"/>
<organism evidence="2 3">
    <name type="scientific">Oryctes borbonicus</name>
    <dbReference type="NCBI Taxonomy" id="1629725"/>
    <lineage>
        <taxon>Eukaryota</taxon>
        <taxon>Metazoa</taxon>
        <taxon>Ecdysozoa</taxon>
        <taxon>Arthropoda</taxon>
        <taxon>Hexapoda</taxon>
        <taxon>Insecta</taxon>
        <taxon>Pterygota</taxon>
        <taxon>Neoptera</taxon>
        <taxon>Endopterygota</taxon>
        <taxon>Coleoptera</taxon>
        <taxon>Polyphaga</taxon>
        <taxon>Scarabaeiformia</taxon>
        <taxon>Scarabaeidae</taxon>
        <taxon>Dynastinae</taxon>
        <taxon>Oryctes</taxon>
    </lineage>
</organism>
<reference evidence="2 3" key="1">
    <citation type="submission" date="2015-09" db="EMBL/GenBank/DDBJ databases">
        <title>Draft genome of the scarab beetle Oryctes borbonicus.</title>
        <authorList>
            <person name="Meyer J.M."/>
            <person name="Markov G.V."/>
            <person name="Baskaran P."/>
            <person name="Herrmann M."/>
            <person name="Sommer R.J."/>
            <person name="Roedelsperger C."/>
        </authorList>
    </citation>
    <scope>NUCLEOTIDE SEQUENCE [LARGE SCALE GENOMIC DNA]</scope>
    <source>
        <strain evidence="2">OB123</strain>
        <tissue evidence="2">Whole animal</tissue>
    </source>
</reference>
<dbReference type="GO" id="GO:0030331">
    <property type="term" value="F:nuclear estrogen receptor binding"/>
    <property type="evidence" value="ECO:0007669"/>
    <property type="project" value="TreeGrafter"/>
</dbReference>
<evidence type="ECO:0000256" key="1">
    <source>
        <dbReference type="SAM" id="MobiDB-lite"/>
    </source>
</evidence>
<gene>
    <name evidence="2" type="ORF">AMK59_5916</name>
</gene>
<comment type="caution">
    <text evidence="2">The sequence shown here is derived from an EMBL/GenBank/DDBJ whole genome shotgun (WGS) entry which is preliminary data.</text>
</comment>
<sequence>MDDNWSVDCSDDELRGQNGCWEPSIEEIDRLYTMLENDEIPELDWKSPGYKSPTPEIQAIPTENLNQNKQEEDKSDFDFMDEVALPKLKMRKDGEDALKGSAKKKTTSLDGVINNMRRHKLLPAQRVGVGRSSKAAAKRVGISSVVTPE</sequence>
<dbReference type="Proteomes" id="UP000051574">
    <property type="component" value="Unassembled WGS sequence"/>
</dbReference>
<dbReference type="OrthoDB" id="10067843at2759"/>
<protein>
    <submittedName>
        <fullName evidence="2">Uncharacterized protein</fullName>
    </submittedName>
</protein>
<accession>A0A0T6B2A4</accession>
<dbReference type="PANTHER" id="PTHR28467:SF1">
    <property type="entry name" value="PAXIP1-ASSOCIATED GLUTAMATE-RICH PROTEIN 1"/>
    <property type="match status" value="1"/>
</dbReference>
<feature type="region of interest" description="Disordered" evidence="1">
    <location>
        <begin position="43"/>
        <end position="78"/>
    </location>
</feature>
<dbReference type="Pfam" id="PF15364">
    <property type="entry name" value="PAXIP1_C"/>
    <property type="match status" value="1"/>
</dbReference>
<dbReference type="GO" id="GO:0044666">
    <property type="term" value="C:MLL3/4 complex"/>
    <property type="evidence" value="ECO:0007669"/>
    <property type="project" value="TreeGrafter"/>
</dbReference>
<evidence type="ECO:0000313" key="2">
    <source>
        <dbReference type="EMBL" id="KRT81465.1"/>
    </source>
</evidence>
<dbReference type="EMBL" id="LJIG01016150">
    <property type="protein sequence ID" value="KRT81465.1"/>
    <property type="molecule type" value="Genomic_DNA"/>
</dbReference>
<dbReference type="GO" id="GO:0033148">
    <property type="term" value="P:positive regulation of intracellular estrogen receptor signaling pathway"/>
    <property type="evidence" value="ECO:0007669"/>
    <property type="project" value="TreeGrafter"/>
</dbReference>